<evidence type="ECO:0000313" key="4">
    <source>
        <dbReference type="EMBL" id="BAM79694.1"/>
    </source>
</evidence>
<dbReference type="Proteomes" id="UP000007014">
    <property type="component" value="Chromosome 7"/>
</dbReference>
<feature type="compositionally biased region" description="Low complexity" evidence="3">
    <location>
        <begin position="240"/>
        <end position="249"/>
    </location>
</feature>
<dbReference type="InterPro" id="IPR003690">
    <property type="entry name" value="MTERF"/>
</dbReference>
<feature type="region of interest" description="Disordered" evidence="3">
    <location>
        <begin position="228"/>
        <end position="292"/>
    </location>
</feature>
<keyword evidence="5" id="KW-1185">Reference proteome</keyword>
<reference evidence="4 5" key="1">
    <citation type="journal article" date="2004" name="Nature">
        <title>Genome sequence of the ultrasmall unicellular red alga Cyanidioschyzon merolae 10D.</title>
        <authorList>
            <person name="Matsuzaki M."/>
            <person name="Misumi O."/>
            <person name="Shin-i T."/>
            <person name="Maruyama S."/>
            <person name="Takahara M."/>
            <person name="Miyagishima S."/>
            <person name="Mori T."/>
            <person name="Nishida K."/>
            <person name="Yagisawa F."/>
            <person name="Nishida K."/>
            <person name="Yoshida Y."/>
            <person name="Nishimura Y."/>
            <person name="Nakao S."/>
            <person name="Kobayashi T."/>
            <person name="Momoyama Y."/>
            <person name="Higashiyama T."/>
            <person name="Minoda A."/>
            <person name="Sano M."/>
            <person name="Nomoto H."/>
            <person name="Oishi K."/>
            <person name="Hayashi H."/>
            <person name="Ohta F."/>
            <person name="Nishizaka S."/>
            <person name="Haga S."/>
            <person name="Miura S."/>
            <person name="Morishita T."/>
            <person name="Kabeya Y."/>
            <person name="Terasawa K."/>
            <person name="Suzuki Y."/>
            <person name="Ishii Y."/>
            <person name="Asakawa S."/>
            <person name="Takano H."/>
            <person name="Ohta N."/>
            <person name="Kuroiwa H."/>
            <person name="Tanaka K."/>
            <person name="Shimizu N."/>
            <person name="Sugano S."/>
            <person name="Sato N."/>
            <person name="Nozaki H."/>
            <person name="Ogasawara N."/>
            <person name="Kohara Y."/>
            <person name="Kuroiwa T."/>
        </authorList>
    </citation>
    <scope>NUCLEOTIDE SEQUENCE [LARGE SCALE GENOMIC DNA]</scope>
    <source>
        <strain evidence="4 5">10D</strain>
    </source>
</reference>
<sequence>MRTGFLPTVTLGRWQPLPPSRAFAWRRCVNHRLAKFAKHSLLFGGATAEASSSISSSWTQRADTWAMSDVWRRQFPNATASQWHMRFGESVTTSSVEQLLDELVRKYETQVEAAPGTPADTSPTPAQLIQKVIEFLRGLGLSVEDAGRVIHKRPQILRLSLKSQAAPIIHFLVRDLGLTDAQVRRAVRHAPQIFEQPLDLLRSNARYLSRPTSRRALALRIADDTVASHATSDPADSVERSVASAAVSSDHGTFTTSANEDDEDGDARKPHQNNDLVAGESTASNDSSSSAMEALSFGRRQLARAVAKCPGILWRSPATMARMVYFFRSEMGCNARETAHVLSLVPQLLLRSPDELLPQVSWLRRHLRRKAADGNGAIAPNQRDLARLVVQYPTSLLLDPMETMQPRLDYLRDHFGVSDFRRCLLNSPTVLEASIERDLAGFKRVLVDSIGFASDDPALATIATKVPKFFHTRPQLIFEFLTREAGLDPAEARTCLALAPTLVLLSGRRGQSVPSFGTHLFPYLHFCTQVLGRSLVDVLRIAPDFLTMDVERRLIPRYAFAKSRLTSHEWQALKLHDLLCSSTSRFCEHVMHVPVSEYQRYVQSGKWLLFYLQIL</sequence>
<dbReference type="Gramene" id="CMG199CT">
    <property type="protein sequence ID" value="CMG199CT"/>
    <property type="gene ID" value="CMG199C"/>
</dbReference>
<comment type="similarity">
    <text evidence="1">Belongs to the mTERF family.</text>
</comment>
<dbReference type="InterPro" id="IPR038538">
    <property type="entry name" value="MTERF_sf"/>
</dbReference>
<dbReference type="RefSeq" id="XP_005535980.1">
    <property type="nucleotide sequence ID" value="XM_005535923.1"/>
</dbReference>
<dbReference type="PANTHER" id="PTHR13068">
    <property type="entry name" value="CGI-12 PROTEIN-RELATED"/>
    <property type="match status" value="1"/>
</dbReference>
<dbReference type="Gene3D" id="1.25.70.10">
    <property type="entry name" value="Transcription termination factor 3, mitochondrial"/>
    <property type="match status" value="3"/>
</dbReference>
<accession>M1V7D8</accession>
<organism evidence="4 5">
    <name type="scientific">Cyanidioschyzon merolae (strain NIES-3377 / 10D)</name>
    <name type="common">Unicellular red alga</name>
    <dbReference type="NCBI Taxonomy" id="280699"/>
    <lineage>
        <taxon>Eukaryota</taxon>
        <taxon>Rhodophyta</taxon>
        <taxon>Bangiophyceae</taxon>
        <taxon>Cyanidiales</taxon>
        <taxon>Cyanidiaceae</taxon>
        <taxon>Cyanidioschyzon</taxon>
    </lineage>
</organism>
<dbReference type="SMART" id="SM00733">
    <property type="entry name" value="Mterf"/>
    <property type="match status" value="5"/>
</dbReference>
<reference evidence="4 5" key="2">
    <citation type="journal article" date="2007" name="BMC Biol.">
        <title>A 100%-complete sequence reveals unusually simple genomic features in the hot-spring red alga Cyanidioschyzon merolae.</title>
        <authorList>
            <person name="Nozaki H."/>
            <person name="Takano H."/>
            <person name="Misumi O."/>
            <person name="Terasawa K."/>
            <person name="Matsuzaki M."/>
            <person name="Maruyama S."/>
            <person name="Nishida K."/>
            <person name="Yagisawa F."/>
            <person name="Yoshida Y."/>
            <person name="Fujiwara T."/>
            <person name="Takio S."/>
            <person name="Tamura K."/>
            <person name="Chung S.J."/>
            <person name="Nakamura S."/>
            <person name="Kuroiwa H."/>
            <person name="Tanaka K."/>
            <person name="Sato N."/>
            <person name="Kuroiwa T."/>
        </authorList>
    </citation>
    <scope>NUCLEOTIDE SEQUENCE [LARGE SCALE GENOMIC DNA]</scope>
    <source>
        <strain evidence="4 5">10D</strain>
    </source>
</reference>
<name>M1V7D8_CYAM1</name>
<gene>
    <name evidence="4" type="ORF">CYME_CMG199C</name>
</gene>
<evidence type="ECO:0000256" key="1">
    <source>
        <dbReference type="ARBA" id="ARBA00007692"/>
    </source>
</evidence>
<protein>
    <submittedName>
        <fullName evidence="4">Uncharacterized protein</fullName>
    </submittedName>
</protein>
<dbReference type="OrthoDB" id="431485at2759"/>
<feature type="compositionally biased region" description="Low complexity" evidence="3">
    <location>
        <begin position="281"/>
        <end position="292"/>
    </location>
</feature>
<evidence type="ECO:0000256" key="2">
    <source>
        <dbReference type="ARBA" id="ARBA00022946"/>
    </source>
</evidence>
<dbReference type="EMBL" id="AP006489">
    <property type="protein sequence ID" value="BAM79694.1"/>
    <property type="molecule type" value="Genomic_DNA"/>
</dbReference>
<dbReference type="GeneID" id="16993140"/>
<proteinExistence type="inferred from homology"/>
<dbReference type="OMA" id="TEPYLEY"/>
<dbReference type="AlphaFoldDB" id="M1V7D8"/>
<evidence type="ECO:0000256" key="3">
    <source>
        <dbReference type="SAM" id="MobiDB-lite"/>
    </source>
</evidence>
<dbReference type="PANTHER" id="PTHR13068:SF112">
    <property type="entry name" value="TRANSCRIPTION TERMINATION FACTOR 3, MITOCHONDRIAL"/>
    <property type="match status" value="1"/>
</dbReference>
<dbReference type="GO" id="GO:0003676">
    <property type="term" value="F:nucleic acid binding"/>
    <property type="evidence" value="ECO:0007669"/>
    <property type="project" value="InterPro"/>
</dbReference>
<dbReference type="KEGG" id="cme:CYME_CMG199C"/>
<dbReference type="Pfam" id="PF02536">
    <property type="entry name" value="mTERF"/>
    <property type="match status" value="2"/>
</dbReference>
<dbReference type="HOGENOM" id="CLU_444374_0_0_1"/>
<keyword evidence="2" id="KW-0809">Transit peptide</keyword>
<evidence type="ECO:0000313" key="5">
    <source>
        <dbReference type="Proteomes" id="UP000007014"/>
    </source>
</evidence>